<dbReference type="InterPro" id="IPR011001">
    <property type="entry name" value="Saposin-like"/>
</dbReference>
<keyword evidence="1" id="KW-1015">Disulfide bond</keyword>
<evidence type="ECO:0000256" key="1">
    <source>
        <dbReference type="ARBA" id="ARBA00023157"/>
    </source>
</evidence>
<feature type="signal peptide" evidence="2">
    <location>
        <begin position="1"/>
        <end position="15"/>
    </location>
</feature>
<sequence>MRLLVLFALIGLSVAAPVYEVPENLAILCKFCKASFNAFVSLIKSHAPQEVFSQYVNRVCSFLTKTYQVQCRKNFYNMQKYLEEHIGETDPGKACKAIGAC</sequence>
<evidence type="ECO:0000313" key="5">
    <source>
        <dbReference type="Proteomes" id="UP001497525"/>
    </source>
</evidence>
<gene>
    <name evidence="4" type="ORF">CDAUBV1_LOCUS2560</name>
</gene>
<dbReference type="PROSITE" id="PS50015">
    <property type="entry name" value="SAP_B"/>
    <property type="match status" value="1"/>
</dbReference>
<dbReference type="AlphaFoldDB" id="A0AAV2SZ67"/>
<accession>A0AAV2SZ67</accession>
<evidence type="ECO:0000313" key="4">
    <source>
        <dbReference type="EMBL" id="CAL5130493.1"/>
    </source>
</evidence>
<dbReference type="Gene3D" id="1.10.225.10">
    <property type="entry name" value="Saposin-like"/>
    <property type="match status" value="1"/>
</dbReference>
<evidence type="ECO:0000256" key="2">
    <source>
        <dbReference type="SAM" id="SignalP"/>
    </source>
</evidence>
<feature type="chain" id="PRO_5043999466" description="Saposin B-type domain-containing protein" evidence="2">
    <location>
        <begin position="16"/>
        <end position="101"/>
    </location>
</feature>
<evidence type="ECO:0000259" key="3">
    <source>
        <dbReference type="PROSITE" id="PS50015"/>
    </source>
</evidence>
<comment type="caution">
    <text evidence="4">The sequence shown here is derived from an EMBL/GenBank/DDBJ whole genome shotgun (WGS) entry which is preliminary data.</text>
</comment>
<dbReference type="EMBL" id="CAXLJL010000068">
    <property type="protein sequence ID" value="CAL5130493.1"/>
    <property type="molecule type" value="Genomic_DNA"/>
</dbReference>
<dbReference type="SUPFAM" id="SSF47862">
    <property type="entry name" value="Saposin"/>
    <property type="match status" value="1"/>
</dbReference>
<name>A0AAV2SZ67_CALDB</name>
<keyword evidence="2" id="KW-0732">Signal</keyword>
<reference evidence="4" key="1">
    <citation type="submission" date="2024-06" db="EMBL/GenBank/DDBJ databases">
        <authorList>
            <person name="Liu X."/>
            <person name="Lenzi L."/>
            <person name="Haldenby T S."/>
            <person name="Uol C."/>
        </authorList>
    </citation>
    <scope>NUCLEOTIDE SEQUENCE</scope>
</reference>
<dbReference type="SMART" id="SM00741">
    <property type="entry name" value="SapB"/>
    <property type="match status" value="1"/>
</dbReference>
<feature type="domain" description="Saposin B-type" evidence="3">
    <location>
        <begin position="25"/>
        <end position="101"/>
    </location>
</feature>
<organism evidence="4 5">
    <name type="scientific">Calicophoron daubneyi</name>
    <name type="common">Rumen fluke</name>
    <name type="synonym">Paramphistomum daubneyi</name>
    <dbReference type="NCBI Taxonomy" id="300641"/>
    <lineage>
        <taxon>Eukaryota</taxon>
        <taxon>Metazoa</taxon>
        <taxon>Spiralia</taxon>
        <taxon>Lophotrochozoa</taxon>
        <taxon>Platyhelminthes</taxon>
        <taxon>Trematoda</taxon>
        <taxon>Digenea</taxon>
        <taxon>Plagiorchiida</taxon>
        <taxon>Pronocephalata</taxon>
        <taxon>Paramphistomoidea</taxon>
        <taxon>Paramphistomidae</taxon>
        <taxon>Calicophoron</taxon>
    </lineage>
</organism>
<proteinExistence type="predicted"/>
<dbReference type="InterPro" id="IPR008139">
    <property type="entry name" value="SaposinB_dom"/>
</dbReference>
<dbReference type="Proteomes" id="UP001497525">
    <property type="component" value="Unassembled WGS sequence"/>
</dbReference>
<protein>
    <recommendedName>
        <fullName evidence="3">Saposin B-type domain-containing protein</fullName>
    </recommendedName>
</protein>